<sequence>MATGESTSTLRVRLPALIVGIVVLVFIGLVAYALQRSQSTSELGVGGRINTVGTLVRFTERAAPDFVLPDLRGGAAIRLADYRGKIVVLNFWASWCPPCREEAPILREFARRYAESGVVIIGIDVWEKNWNDGRAFLDEFGVPYPNAYDTEGRVTIEYGVSGVPETFFVSPDGRLLGKYTGPVKSVEQLVGLLNELGVAPATQ</sequence>
<keyword evidence="2" id="KW-0201">Cytochrome c-type biogenesis</keyword>
<evidence type="ECO:0000256" key="4">
    <source>
        <dbReference type="ARBA" id="ARBA00023284"/>
    </source>
</evidence>
<dbReference type="InterPro" id="IPR013766">
    <property type="entry name" value="Thioredoxin_domain"/>
</dbReference>
<dbReference type="Pfam" id="PF00578">
    <property type="entry name" value="AhpC-TSA"/>
    <property type="match status" value="1"/>
</dbReference>
<evidence type="ECO:0000313" key="5">
    <source>
        <dbReference type="EMBL" id="HEF65823.1"/>
    </source>
</evidence>
<keyword evidence="4" id="KW-0676">Redox-active center</keyword>
<dbReference type="PANTHER" id="PTHR42852">
    <property type="entry name" value="THIOL:DISULFIDE INTERCHANGE PROTEIN DSBE"/>
    <property type="match status" value="1"/>
</dbReference>
<dbReference type="PROSITE" id="PS00194">
    <property type="entry name" value="THIOREDOXIN_1"/>
    <property type="match status" value="1"/>
</dbReference>
<dbReference type="InterPro" id="IPR036249">
    <property type="entry name" value="Thioredoxin-like_sf"/>
</dbReference>
<dbReference type="SUPFAM" id="SSF52833">
    <property type="entry name" value="Thioredoxin-like"/>
    <property type="match status" value="1"/>
</dbReference>
<dbReference type="GO" id="GO:0016491">
    <property type="term" value="F:oxidoreductase activity"/>
    <property type="evidence" value="ECO:0007669"/>
    <property type="project" value="InterPro"/>
</dbReference>
<dbReference type="Gene3D" id="3.40.30.10">
    <property type="entry name" value="Glutaredoxin"/>
    <property type="match status" value="1"/>
</dbReference>
<dbReference type="PANTHER" id="PTHR42852:SF6">
    <property type="entry name" value="THIOL:DISULFIDE INTERCHANGE PROTEIN DSBE"/>
    <property type="match status" value="1"/>
</dbReference>
<comment type="subcellular location">
    <subcellularLocation>
        <location evidence="1">Cell envelope</location>
    </subcellularLocation>
</comment>
<dbReference type="PROSITE" id="PS51352">
    <property type="entry name" value="THIOREDOXIN_2"/>
    <property type="match status" value="1"/>
</dbReference>
<reference evidence="5" key="1">
    <citation type="journal article" date="2020" name="mSystems">
        <title>Genome- and Community-Level Interaction Insights into Carbon Utilization and Element Cycling Functions of Hydrothermarchaeota in Hydrothermal Sediment.</title>
        <authorList>
            <person name="Zhou Z."/>
            <person name="Liu Y."/>
            <person name="Xu W."/>
            <person name="Pan J."/>
            <person name="Luo Z.H."/>
            <person name="Li M."/>
        </authorList>
    </citation>
    <scope>NUCLEOTIDE SEQUENCE [LARGE SCALE GENOMIC DNA]</scope>
    <source>
        <strain evidence="5">SpSt-222</strain>
    </source>
</reference>
<dbReference type="InterPro" id="IPR017937">
    <property type="entry name" value="Thioredoxin_CS"/>
</dbReference>
<accession>A0A7C2B6Z6</accession>
<evidence type="ECO:0000256" key="3">
    <source>
        <dbReference type="ARBA" id="ARBA00023157"/>
    </source>
</evidence>
<dbReference type="CDD" id="cd02966">
    <property type="entry name" value="TlpA_like_family"/>
    <property type="match status" value="1"/>
</dbReference>
<dbReference type="GO" id="GO:0016209">
    <property type="term" value="F:antioxidant activity"/>
    <property type="evidence" value="ECO:0007669"/>
    <property type="project" value="InterPro"/>
</dbReference>
<dbReference type="EMBL" id="DSJL01000011">
    <property type="protein sequence ID" value="HEF65823.1"/>
    <property type="molecule type" value="Genomic_DNA"/>
</dbReference>
<comment type="caution">
    <text evidence="5">The sequence shown here is derived from an EMBL/GenBank/DDBJ whole genome shotgun (WGS) entry which is preliminary data.</text>
</comment>
<dbReference type="InterPro" id="IPR000866">
    <property type="entry name" value="AhpC/TSA"/>
</dbReference>
<dbReference type="InterPro" id="IPR050553">
    <property type="entry name" value="Thioredoxin_ResA/DsbE_sf"/>
</dbReference>
<dbReference type="AlphaFoldDB" id="A0A7C2B6Z6"/>
<gene>
    <name evidence="5" type="ORF">ENP47_09535</name>
</gene>
<keyword evidence="3" id="KW-1015">Disulfide bond</keyword>
<organism evidence="5">
    <name type="scientific">Thermomicrobium roseum</name>
    <dbReference type="NCBI Taxonomy" id="500"/>
    <lineage>
        <taxon>Bacteria</taxon>
        <taxon>Pseudomonadati</taxon>
        <taxon>Thermomicrobiota</taxon>
        <taxon>Thermomicrobia</taxon>
        <taxon>Thermomicrobiales</taxon>
        <taxon>Thermomicrobiaceae</taxon>
        <taxon>Thermomicrobium</taxon>
    </lineage>
</organism>
<proteinExistence type="predicted"/>
<evidence type="ECO:0000256" key="2">
    <source>
        <dbReference type="ARBA" id="ARBA00022748"/>
    </source>
</evidence>
<dbReference type="GO" id="GO:0030313">
    <property type="term" value="C:cell envelope"/>
    <property type="evidence" value="ECO:0007669"/>
    <property type="project" value="UniProtKB-SubCell"/>
</dbReference>
<name>A0A7C2B6Z6_THERO</name>
<evidence type="ECO:0000256" key="1">
    <source>
        <dbReference type="ARBA" id="ARBA00004196"/>
    </source>
</evidence>
<dbReference type="GO" id="GO:0017004">
    <property type="term" value="P:cytochrome complex assembly"/>
    <property type="evidence" value="ECO:0007669"/>
    <property type="project" value="UniProtKB-KW"/>
</dbReference>
<protein>
    <submittedName>
        <fullName evidence="5">TlpA family protein disulfide reductase</fullName>
    </submittedName>
</protein>